<dbReference type="InterPro" id="IPR036508">
    <property type="entry name" value="Chitin-bd_dom_sf"/>
</dbReference>
<dbReference type="PANTHER" id="PTHR22933">
    <property type="entry name" value="FI18007P1-RELATED"/>
    <property type="match status" value="1"/>
</dbReference>
<evidence type="ECO:0000313" key="4">
    <source>
        <dbReference type="EnsemblMetazoa" id="AALFPA23_022548.P33458"/>
    </source>
</evidence>
<dbReference type="Gene3D" id="2.170.140.10">
    <property type="entry name" value="Chitin binding domain"/>
    <property type="match status" value="1"/>
</dbReference>
<dbReference type="SUPFAM" id="SSF57625">
    <property type="entry name" value="Invertebrate chitin-binding proteins"/>
    <property type="match status" value="1"/>
</dbReference>
<organism evidence="4 5">
    <name type="scientific">Aedes albopictus</name>
    <name type="common">Asian tiger mosquito</name>
    <name type="synonym">Stegomyia albopicta</name>
    <dbReference type="NCBI Taxonomy" id="7160"/>
    <lineage>
        <taxon>Eukaryota</taxon>
        <taxon>Metazoa</taxon>
        <taxon>Ecdysozoa</taxon>
        <taxon>Arthropoda</taxon>
        <taxon>Hexapoda</taxon>
        <taxon>Insecta</taxon>
        <taxon>Pterygota</taxon>
        <taxon>Neoptera</taxon>
        <taxon>Endopterygota</taxon>
        <taxon>Diptera</taxon>
        <taxon>Nematocera</taxon>
        <taxon>Culicoidea</taxon>
        <taxon>Culicidae</taxon>
        <taxon>Culicinae</taxon>
        <taxon>Aedini</taxon>
        <taxon>Aedes</taxon>
        <taxon>Stegomyia</taxon>
    </lineage>
</organism>
<name>A0ABM1ZXI2_AEDAL</name>
<dbReference type="PANTHER" id="PTHR22933:SF42">
    <property type="entry name" value="FI18455P1-RELATED"/>
    <property type="match status" value="1"/>
</dbReference>
<feature type="compositionally biased region" description="Polar residues" evidence="1">
    <location>
        <begin position="119"/>
        <end position="141"/>
    </location>
</feature>
<feature type="chain" id="PRO_5046882984" description="Chitin-binding type-2 domain-containing protein" evidence="2">
    <location>
        <begin position="28"/>
        <end position="702"/>
    </location>
</feature>
<dbReference type="GeneID" id="109411119"/>
<dbReference type="RefSeq" id="XP_019540119.3">
    <property type="nucleotide sequence ID" value="XM_019684574.3"/>
</dbReference>
<feature type="region of interest" description="Disordered" evidence="1">
    <location>
        <begin position="177"/>
        <end position="196"/>
    </location>
</feature>
<protein>
    <recommendedName>
        <fullName evidence="3">Chitin-binding type-2 domain-containing protein</fullName>
    </recommendedName>
</protein>
<dbReference type="SMART" id="SM00494">
    <property type="entry name" value="ChtBD2"/>
    <property type="match status" value="1"/>
</dbReference>
<keyword evidence="5" id="KW-1185">Reference proteome</keyword>
<reference evidence="4" key="2">
    <citation type="submission" date="2025-05" db="UniProtKB">
        <authorList>
            <consortium name="EnsemblMetazoa"/>
        </authorList>
    </citation>
    <scope>IDENTIFICATION</scope>
    <source>
        <strain evidence="4">Foshan</strain>
    </source>
</reference>
<reference evidence="5" key="1">
    <citation type="journal article" date="2015" name="Proc. Natl. Acad. Sci. U.S.A.">
        <title>Genome sequence of the Asian Tiger mosquito, Aedes albopictus, reveals insights into its biology, genetics, and evolution.</title>
        <authorList>
            <person name="Chen X.G."/>
            <person name="Jiang X."/>
            <person name="Gu J."/>
            <person name="Xu M."/>
            <person name="Wu Y."/>
            <person name="Deng Y."/>
            <person name="Zhang C."/>
            <person name="Bonizzoni M."/>
            <person name="Dermauw W."/>
            <person name="Vontas J."/>
            <person name="Armbruster P."/>
            <person name="Huang X."/>
            <person name="Yang Y."/>
            <person name="Zhang H."/>
            <person name="He W."/>
            <person name="Peng H."/>
            <person name="Liu Y."/>
            <person name="Wu K."/>
            <person name="Chen J."/>
            <person name="Lirakis M."/>
            <person name="Topalis P."/>
            <person name="Van Leeuwen T."/>
            <person name="Hall A.B."/>
            <person name="Jiang X."/>
            <person name="Thorpe C."/>
            <person name="Mueller R.L."/>
            <person name="Sun C."/>
            <person name="Waterhouse R.M."/>
            <person name="Yan G."/>
            <person name="Tu Z.J."/>
            <person name="Fang X."/>
            <person name="James A.A."/>
        </authorList>
    </citation>
    <scope>NUCLEOTIDE SEQUENCE [LARGE SCALE GENOMIC DNA]</scope>
    <source>
        <strain evidence="5">Foshan</strain>
    </source>
</reference>
<dbReference type="InterPro" id="IPR002557">
    <property type="entry name" value="Chitin-bd_dom"/>
</dbReference>
<accession>A0ABM1ZXI2</accession>
<sequence length="702" mass="76479">MRRGYVSLVACVVFSISLLSTVHKANAFSAWQALMLNPDVLQMLMNGGFDTRQPARIFLPPKFYSSILYDNGHRSPEEIFRTNLELMMEAVYDDSLLLKQSPSTASLSQAELTAGTAPSGETFNRPNSISYSDGATGNRNKGSGALEKNTVTNFKLSSASTPEKTVSLPYIVDHTRGGVPQIASGNPAGEKRQSFDSSRDRVRVAGVGYNLRQALPGEPDVDYPILGHIPDTSFKCLGRRDGYYADVEARCQVFRVCANTDDSGSGFAFLCPNGTLFNQKFFVCDWYMNVRCEESENYYGKNEELGKTTADFGKMMGAVMSMVGFPMMSSVMTGVAGADGALNYGKPSSLNDDILSNEKNGYGFNTVDFAGENLSPFNQDDNRKKFIPSNEGATGGGAFQSKFNKGSSYQSHTSKDVTHPSHQVYVSSLGTLSTDPQSGFDPVKSTFLAPHVGVELLPPRLTSGWEAPFNAQKQLYNEAAISAPPMPKAEFELLMGQLLKTWTDMGYAKTSSFGPQPPKAILPPSGVLPPSPVPFGTNRLQLVAGKPQVAQTSGTRRPHPAAVQNVIRVNKVFVAPQSYRPSSYVTFSQAFIPQSVVQRLPVGSRPIVNPSTVQISRRQGVPVQRILRPAPSSASAVRSEIGYDIEVVPSNGYYLNNEQERNSYFDALNKQAKSTNGFNYFGGVSSYNVPISSIGPEYNRRR</sequence>
<evidence type="ECO:0000313" key="5">
    <source>
        <dbReference type="Proteomes" id="UP000069940"/>
    </source>
</evidence>
<dbReference type="Proteomes" id="UP000069940">
    <property type="component" value="Unassembled WGS sequence"/>
</dbReference>
<evidence type="ECO:0000256" key="1">
    <source>
        <dbReference type="SAM" id="MobiDB-lite"/>
    </source>
</evidence>
<feature type="region of interest" description="Disordered" evidence="1">
    <location>
        <begin position="109"/>
        <end position="146"/>
    </location>
</feature>
<proteinExistence type="predicted"/>
<evidence type="ECO:0000256" key="2">
    <source>
        <dbReference type="SAM" id="SignalP"/>
    </source>
</evidence>
<dbReference type="InterPro" id="IPR052976">
    <property type="entry name" value="Scoloptoxin-like"/>
</dbReference>
<feature type="signal peptide" evidence="2">
    <location>
        <begin position="1"/>
        <end position="27"/>
    </location>
</feature>
<dbReference type="Pfam" id="PF01607">
    <property type="entry name" value="CBM_14"/>
    <property type="match status" value="1"/>
</dbReference>
<dbReference type="PROSITE" id="PS50940">
    <property type="entry name" value="CHIT_BIND_II"/>
    <property type="match status" value="1"/>
</dbReference>
<dbReference type="EnsemblMetazoa" id="AALFPA23_022548.R33458">
    <property type="protein sequence ID" value="AALFPA23_022548.P33458"/>
    <property type="gene ID" value="AALFPA23_022548"/>
</dbReference>
<feature type="domain" description="Chitin-binding type-2" evidence="3">
    <location>
        <begin position="233"/>
        <end position="294"/>
    </location>
</feature>
<evidence type="ECO:0000259" key="3">
    <source>
        <dbReference type="PROSITE" id="PS50940"/>
    </source>
</evidence>
<keyword evidence="2" id="KW-0732">Signal</keyword>